<evidence type="ECO:0000313" key="6">
    <source>
        <dbReference type="Proteomes" id="UP000389128"/>
    </source>
</evidence>
<keyword evidence="4" id="KW-0342">GTP-binding</keyword>
<dbReference type="InterPro" id="IPR027417">
    <property type="entry name" value="P-loop_NTPase"/>
</dbReference>
<dbReference type="PANTHER" id="PTHR42708">
    <property type="entry name" value="ATP/GTP-BINDING PROTEIN-RELATED"/>
    <property type="match status" value="1"/>
</dbReference>
<evidence type="ECO:0000256" key="2">
    <source>
        <dbReference type="ARBA" id="ARBA00022741"/>
    </source>
</evidence>
<evidence type="ECO:0000256" key="3">
    <source>
        <dbReference type="ARBA" id="ARBA00022801"/>
    </source>
</evidence>
<evidence type="ECO:0000256" key="4">
    <source>
        <dbReference type="ARBA" id="ARBA00023134"/>
    </source>
</evidence>
<proteinExistence type="inferred from homology"/>
<evidence type="ECO:0000256" key="1">
    <source>
        <dbReference type="ARBA" id="ARBA00005290"/>
    </source>
</evidence>
<dbReference type="CDD" id="cd00882">
    <property type="entry name" value="Ras_like_GTPase"/>
    <property type="match status" value="1"/>
</dbReference>
<dbReference type="Gene3D" id="3.40.50.300">
    <property type="entry name" value="P-loop containing nucleotide triphosphate hydrolases"/>
    <property type="match status" value="1"/>
</dbReference>
<name>A0A6C2CMZ2_9RHOO</name>
<dbReference type="GO" id="GO:0016787">
    <property type="term" value="F:hydrolase activity"/>
    <property type="evidence" value="ECO:0007669"/>
    <property type="project" value="UniProtKB-KW"/>
</dbReference>
<accession>A0A6C2CMZ2</accession>
<dbReference type="InterPro" id="IPR052705">
    <property type="entry name" value="Gliding_Motility_GTPase"/>
</dbReference>
<gene>
    <name evidence="5" type="ORF">ETQ85_16675</name>
</gene>
<keyword evidence="2" id="KW-0547">Nucleotide-binding</keyword>
<dbReference type="AlphaFoldDB" id="A0A6C2CMZ2"/>
<sequence length="186" mass="20046">MRSERARHNKIIFSGTVGAGKSTAIAALSDIPPVCTEAVASDETAALKKTTTVAMDYGLLNLPDGEKVMLYGTPGQERFSFMWEILSEGGIGLVLLINNANVDPLKDLENYLAAFKKFIASTAVTIGVTHMDRAQEPGLDAYRKKLAELGHDPLPAVFRADARNREDVATLVKALLYTLNPGLVDA</sequence>
<dbReference type="OrthoDB" id="4319884at2"/>
<keyword evidence="6" id="KW-1185">Reference proteome</keyword>
<dbReference type="SUPFAM" id="SSF52540">
    <property type="entry name" value="P-loop containing nucleoside triphosphate hydrolases"/>
    <property type="match status" value="1"/>
</dbReference>
<protein>
    <submittedName>
        <fullName evidence="5">GTP-binding protein</fullName>
    </submittedName>
</protein>
<dbReference type="PANTHER" id="PTHR42708:SF1">
    <property type="entry name" value="GLIDING MOTILITY PROTEIN MGLA"/>
    <property type="match status" value="1"/>
</dbReference>
<dbReference type="InterPro" id="IPR004130">
    <property type="entry name" value="Gpn"/>
</dbReference>
<comment type="similarity">
    <text evidence="1">Belongs to the GPN-loop GTPase family.</text>
</comment>
<dbReference type="RefSeq" id="WP_148580217.1">
    <property type="nucleotide sequence ID" value="NZ_SDKK01000016.1"/>
</dbReference>
<dbReference type="EMBL" id="SDKK01000016">
    <property type="protein sequence ID" value="TYC54799.1"/>
    <property type="molecule type" value="Genomic_DNA"/>
</dbReference>
<reference evidence="5 6" key="1">
    <citation type="submission" date="2019-01" db="EMBL/GenBank/DDBJ databases">
        <title>Zoogloea oleivorans genome sequencing and assembly.</title>
        <authorList>
            <person name="Tancsics A."/>
            <person name="Farkas M."/>
            <person name="Kriszt B."/>
            <person name="Maroti G."/>
            <person name="Horvath B."/>
        </authorList>
    </citation>
    <scope>NUCLEOTIDE SEQUENCE [LARGE SCALE GENOMIC DNA]</scope>
    <source>
        <strain evidence="5 6">Buc</strain>
    </source>
</reference>
<organism evidence="5 6">
    <name type="scientific">Zoogloea oleivorans</name>
    <dbReference type="NCBI Taxonomy" id="1552750"/>
    <lineage>
        <taxon>Bacteria</taxon>
        <taxon>Pseudomonadati</taxon>
        <taxon>Pseudomonadota</taxon>
        <taxon>Betaproteobacteria</taxon>
        <taxon>Rhodocyclales</taxon>
        <taxon>Zoogloeaceae</taxon>
        <taxon>Zoogloea</taxon>
    </lineage>
</organism>
<keyword evidence="3" id="KW-0378">Hydrolase</keyword>
<comment type="caution">
    <text evidence="5">The sequence shown here is derived from an EMBL/GenBank/DDBJ whole genome shotgun (WGS) entry which is preliminary data.</text>
</comment>
<dbReference type="GO" id="GO:0005525">
    <property type="term" value="F:GTP binding"/>
    <property type="evidence" value="ECO:0007669"/>
    <property type="project" value="UniProtKB-KW"/>
</dbReference>
<evidence type="ECO:0000313" key="5">
    <source>
        <dbReference type="EMBL" id="TYC54799.1"/>
    </source>
</evidence>
<dbReference type="Pfam" id="PF03029">
    <property type="entry name" value="ATP_bind_1"/>
    <property type="match status" value="1"/>
</dbReference>
<dbReference type="Proteomes" id="UP000389128">
    <property type="component" value="Unassembled WGS sequence"/>
</dbReference>